<dbReference type="VEuPathDB" id="FungiDB:FUN_023673"/>
<comment type="caution">
    <text evidence="1">The sequence shown here is derived from an EMBL/GenBank/DDBJ whole genome shotgun (WGS) entry which is preliminary data.</text>
</comment>
<keyword evidence="2" id="KW-1185">Reference proteome</keyword>
<reference evidence="1 2" key="1">
    <citation type="submission" date="2015-10" db="EMBL/GenBank/DDBJ databases">
        <title>Genome analyses suggest a sexual origin of heterokaryosis in a supposedly ancient asexual fungus.</title>
        <authorList>
            <person name="Ropars J."/>
            <person name="Sedzielewska K."/>
            <person name="Noel J."/>
            <person name="Charron P."/>
            <person name="Farinelli L."/>
            <person name="Marton T."/>
            <person name="Kruger M."/>
            <person name="Pelin A."/>
            <person name="Brachmann A."/>
            <person name="Corradi N."/>
        </authorList>
    </citation>
    <scope>NUCLEOTIDE SEQUENCE [LARGE SCALE GENOMIC DNA]</scope>
    <source>
        <strain evidence="1 2">A4</strain>
    </source>
</reference>
<dbReference type="AlphaFoldDB" id="A0A2I1GWF0"/>
<dbReference type="InterPro" id="IPR027417">
    <property type="entry name" value="P-loop_NTPase"/>
</dbReference>
<dbReference type="VEuPathDB" id="FungiDB:RhiirA1_395209"/>
<evidence type="ECO:0000313" key="2">
    <source>
        <dbReference type="Proteomes" id="UP000234323"/>
    </source>
</evidence>
<dbReference type="Proteomes" id="UP000234323">
    <property type="component" value="Unassembled WGS sequence"/>
</dbReference>
<gene>
    <name evidence="1" type="ORF">RhiirA4_467744</name>
</gene>
<protein>
    <submittedName>
        <fullName evidence="1">Uncharacterized protein</fullName>
    </submittedName>
</protein>
<sequence length="324" mass="37603">MSDIYKKINELSLKKKEIINLKSYLVGSQELREQLQLALVSCESKEEENGILQIFFHNTLRDLDEHQGHDKKRLRVKDSWKQRLPGKQFFITEQMIAIWESLDKFSKHSIKRILSGPVGIGKSYIAWFFAANHNYLVLYIADASDLDCDKINSQMKVCQRFFALNKDILTSTDLDELITAVTEDDPDSVIIKRCFSQIFSGLLKQELPRKTFFIIDEHEALLNNETLVPKRLKSLQSLTNLNFWDEAKNGTRVIYTAKIIGKRSYTLEGVKSILKHKEYRCKQFYDAAKTHYNSLPITSKDETRLALVDIFLPSSPKPTARFDW</sequence>
<dbReference type="SUPFAM" id="SSF52540">
    <property type="entry name" value="P-loop containing nucleoside triphosphate hydrolases"/>
    <property type="match status" value="1"/>
</dbReference>
<dbReference type="VEuPathDB" id="FungiDB:RhiirFUN_001787"/>
<proteinExistence type="predicted"/>
<accession>A0A2I1GWF0</accession>
<name>A0A2I1GWF0_9GLOM</name>
<evidence type="ECO:0000313" key="1">
    <source>
        <dbReference type="EMBL" id="PKY50961.1"/>
    </source>
</evidence>
<dbReference type="VEuPathDB" id="FungiDB:RhiirA1_388082"/>
<organism evidence="1 2">
    <name type="scientific">Rhizophagus irregularis</name>
    <dbReference type="NCBI Taxonomy" id="588596"/>
    <lineage>
        <taxon>Eukaryota</taxon>
        <taxon>Fungi</taxon>
        <taxon>Fungi incertae sedis</taxon>
        <taxon>Mucoromycota</taxon>
        <taxon>Glomeromycotina</taxon>
        <taxon>Glomeromycetes</taxon>
        <taxon>Glomerales</taxon>
        <taxon>Glomeraceae</taxon>
        <taxon>Rhizophagus</taxon>
    </lineage>
</organism>
<dbReference type="EMBL" id="LLXI01000947">
    <property type="protein sequence ID" value="PKY50961.1"/>
    <property type="molecule type" value="Genomic_DNA"/>
</dbReference>